<protein>
    <submittedName>
        <fullName evidence="2">Uncharacterized protein</fullName>
    </submittedName>
</protein>
<accession>A0A835KSG0</accession>
<dbReference type="EMBL" id="JACEFO010000285">
    <property type="protein sequence ID" value="KAF8775729.1"/>
    <property type="molecule type" value="Genomic_DNA"/>
</dbReference>
<evidence type="ECO:0000256" key="1">
    <source>
        <dbReference type="SAM" id="MobiDB-lite"/>
    </source>
</evidence>
<sequence length="64" mass="6878">MRGSGAPCGSASASLSRSSNSPFRAMIWPATVNNRNPTGLSSIRASQRGPSPRRRQGYCRSLLR</sequence>
<dbReference type="AlphaFoldDB" id="A0A835KSG0"/>
<gene>
    <name evidence="2" type="ORF">HU200_004290</name>
</gene>
<reference evidence="2" key="1">
    <citation type="submission" date="2020-07" db="EMBL/GenBank/DDBJ databases">
        <title>Genome sequence and genetic diversity analysis of an under-domesticated orphan crop, white fonio (Digitaria exilis).</title>
        <authorList>
            <person name="Bennetzen J.L."/>
            <person name="Chen S."/>
            <person name="Ma X."/>
            <person name="Wang X."/>
            <person name="Yssel A.E.J."/>
            <person name="Chaluvadi S.R."/>
            <person name="Johnson M."/>
            <person name="Gangashetty P."/>
            <person name="Hamidou F."/>
            <person name="Sanogo M.D."/>
            <person name="Zwaenepoel A."/>
            <person name="Wallace J."/>
            <person name="Van De Peer Y."/>
            <person name="Van Deynze A."/>
        </authorList>
    </citation>
    <scope>NUCLEOTIDE SEQUENCE</scope>
    <source>
        <tissue evidence="2">Leaves</tissue>
    </source>
</reference>
<name>A0A835KSG0_9POAL</name>
<evidence type="ECO:0000313" key="2">
    <source>
        <dbReference type="EMBL" id="KAF8775729.1"/>
    </source>
</evidence>
<keyword evidence="3" id="KW-1185">Reference proteome</keyword>
<feature type="region of interest" description="Disordered" evidence="1">
    <location>
        <begin position="28"/>
        <end position="64"/>
    </location>
</feature>
<feature type="compositionally biased region" description="Polar residues" evidence="1">
    <location>
        <begin position="31"/>
        <end position="49"/>
    </location>
</feature>
<dbReference type="Proteomes" id="UP000636709">
    <property type="component" value="Unassembled WGS sequence"/>
</dbReference>
<organism evidence="2 3">
    <name type="scientific">Digitaria exilis</name>
    <dbReference type="NCBI Taxonomy" id="1010633"/>
    <lineage>
        <taxon>Eukaryota</taxon>
        <taxon>Viridiplantae</taxon>
        <taxon>Streptophyta</taxon>
        <taxon>Embryophyta</taxon>
        <taxon>Tracheophyta</taxon>
        <taxon>Spermatophyta</taxon>
        <taxon>Magnoliopsida</taxon>
        <taxon>Liliopsida</taxon>
        <taxon>Poales</taxon>
        <taxon>Poaceae</taxon>
        <taxon>PACMAD clade</taxon>
        <taxon>Panicoideae</taxon>
        <taxon>Panicodae</taxon>
        <taxon>Paniceae</taxon>
        <taxon>Anthephorinae</taxon>
        <taxon>Digitaria</taxon>
    </lineage>
</organism>
<proteinExistence type="predicted"/>
<evidence type="ECO:0000313" key="3">
    <source>
        <dbReference type="Proteomes" id="UP000636709"/>
    </source>
</evidence>
<comment type="caution">
    <text evidence="2">The sequence shown here is derived from an EMBL/GenBank/DDBJ whole genome shotgun (WGS) entry which is preliminary data.</text>
</comment>
<feature type="compositionally biased region" description="Basic residues" evidence="1">
    <location>
        <begin position="51"/>
        <end position="64"/>
    </location>
</feature>